<dbReference type="RefSeq" id="WP_131578535.1">
    <property type="nucleotide sequence ID" value="NZ_CBCSAJ010000030.1"/>
</dbReference>
<proteinExistence type="predicted"/>
<gene>
    <name evidence="1" type="ORF">ACFQ5P_18930</name>
</gene>
<dbReference type="EMBL" id="JBHTOQ010000045">
    <property type="protein sequence ID" value="MFD1483373.1"/>
    <property type="molecule type" value="Genomic_DNA"/>
</dbReference>
<comment type="caution">
    <text evidence="1">The sequence shown here is derived from an EMBL/GenBank/DDBJ whole genome shotgun (WGS) entry which is preliminary data.</text>
</comment>
<sequence>MFSDWKQEKTIAALVDEAQALADKLDGAKPHIVDSHAAAVQFWAARYLADGQDLHDLPTWKPQAATRFAAALQVRIAALRKARAYDSSDGLAIWLHTARAVSEPRIVPPLRQIWQHVMEAGSNADIMAEDLLQEEGLPPGPGRRAPVGFGLD</sequence>
<reference evidence="2" key="1">
    <citation type="journal article" date="2019" name="Int. J. Syst. Evol. Microbiol.">
        <title>The Global Catalogue of Microorganisms (GCM) 10K type strain sequencing project: providing services to taxonomists for standard genome sequencing and annotation.</title>
        <authorList>
            <consortium name="The Broad Institute Genomics Platform"/>
            <consortium name="The Broad Institute Genome Sequencing Center for Infectious Disease"/>
            <person name="Wu L."/>
            <person name="Ma J."/>
        </authorList>
    </citation>
    <scope>NUCLEOTIDE SEQUENCE [LARGE SCALE GENOMIC DNA]</scope>
    <source>
        <strain evidence="2">CCM 8875</strain>
    </source>
</reference>
<evidence type="ECO:0000313" key="1">
    <source>
        <dbReference type="EMBL" id="MFD1483373.1"/>
    </source>
</evidence>
<dbReference type="Proteomes" id="UP001597302">
    <property type="component" value="Unassembled WGS sequence"/>
</dbReference>
<organism evidence="1 2">
    <name type="scientific">Paracoccus nototheniae</name>
    <dbReference type="NCBI Taxonomy" id="2489002"/>
    <lineage>
        <taxon>Bacteria</taxon>
        <taxon>Pseudomonadati</taxon>
        <taxon>Pseudomonadota</taxon>
        <taxon>Alphaproteobacteria</taxon>
        <taxon>Rhodobacterales</taxon>
        <taxon>Paracoccaceae</taxon>
        <taxon>Paracoccus</taxon>
    </lineage>
</organism>
<evidence type="ECO:0000313" key="2">
    <source>
        <dbReference type="Proteomes" id="UP001597302"/>
    </source>
</evidence>
<accession>A0ABW4E2N6</accession>
<protein>
    <submittedName>
        <fullName evidence="1">Uncharacterized protein</fullName>
    </submittedName>
</protein>
<name>A0ABW4E2N6_9RHOB</name>
<keyword evidence="2" id="KW-1185">Reference proteome</keyword>